<evidence type="ECO:0000256" key="1">
    <source>
        <dbReference type="SAM" id="MobiDB-lite"/>
    </source>
</evidence>
<proteinExistence type="predicted"/>
<comment type="caution">
    <text evidence="2">The sequence shown here is derived from an EMBL/GenBank/DDBJ whole genome shotgun (WGS) entry which is preliminary data.</text>
</comment>
<evidence type="ECO:0000313" key="2">
    <source>
        <dbReference type="EMBL" id="MBS5331038.1"/>
    </source>
</evidence>
<gene>
    <name evidence="2" type="ORF">KHY36_00730</name>
</gene>
<name>A0A943HGJ9_9FIRM</name>
<reference evidence="2" key="1">
    <citation type="submission" date="2021-02" db="EMBL/GenBank/DDBJ databases">
        <title>Infant gut strain persistence is associated with maternal origin, phylogeny, and functional potential including surface adhesion and iron acquisition.</title>
        <authorList>
            <person name="Lou Y.C."/>
        </authorList>
    </citation>
    <scope>NUCLEOTIDE SEQUENCE</scope>
    <source>
        <strain evidence="2">L3_101_000M1_dasL3_101_000M1_concoct_87</strain>
    </source>
</reference>
<dbReference type="Proteomes" id="UP000759273">
    <property type="component" value="Unassembled WGS sequence"/>
</dbReference>
<organism evidence="2 3">
    <name type="scientific">Subdoligranulum variabile</name>
    <dbReference type="NCBI Taxonomy" id="214851"/>
    <lineage>
        <taxon>Bacteria</taxon>
        <taxon>Bacillati</taxon>
        <taxon>Bacillota</taxon>
        <taxon>Clostridia</taxon>
        <taxon>Eubacteriales</taxon>
        <taxon>Oscillospiraceae</taxon>
        <taxon>Subdoligranulum</taxon>
    </lineage>
</organism>
<dbReference type="AlphaFoldDB" id="A0A943HGJ9"/>
<accession>A0A943HGJ9</accession>
<feature type="region of interest" description="Disordered" evidence="1">
    <location>
        <begin position="87"/>
        <end position="129"/>
    </location>
</feature>
<dbReference type="EMBL" id="JAGZGG010000001">
    <property type="protein sequence ID" value="MBS5331038.1"/>
    <property type="molecule type" value="Genomic_DNA"/>
</dbReference>
<protein>
    <submittedName>
        <fullName evidence="2">Zinc ribbon domain-containing protein</fullName>
    </submittedName>
</protein>
<feature type="compositionally biased region" description="Acidic residues" evidence="1">
    <location>
        <begin position="91"/>
        <end position="108"/>
    </location>
</feature>
<evidence type="ECO:0000313" key="3">
    <source>
        <dbReference type="Proteomes" id="UP000759273"/>
    </source>
</evidence>
<sequence length="158" mass="17377">MDIEMLKEQGLQLVDSAKKTAQDLADKGKNKLDLLNQQARLSKAQRQLGALVYSLHKAGEENPALVEKYINAVAEVEKAIEEIKANMTDDERAEVEAQETAETEEAPAEEPAAEKNAESEETIEEEPIHLRGETKICPVCKAEVDGDAMFCNHCGAQL</sequence>